<name>A0A0F8W197_9ZZZZ</name>
<gene>
    <name evidence="1" type="ORF">LCGC14_3125620</name>
</gene>
<dbReference type="AlphaFoldDB" id="A0A0F8W197"/>
<evidence type="ECO:0000313" key="1">
    <source>
        <dbReference type="EMBL" id="KKK50378.1"/>
    </source>
</evidence>
<reference evidence="1" key="1">
    <citation type="journal article" date="2015" name="Nature">
        <title>Complex archaea that bridge the gap between prokaryotes and eukaryotes.</title>
        <authorList>
            <person name="Spang A."/>
            <person name="Saw J.H."/>
            <person name="Jorgensen S.L."/>
            <person name="Zaremba-Niedzwiedzka K."/>
            <person name="Martijn J."/>
            <person name="Lind A.E."/>
            <person name="van Eijk R."/>
            <person name="Schleper C."/>
            <person name="Guy L."/>
            <person name="Ettema T.J."/>
        </authorList>
    </citation>
    <scope>NUCLEOTIDE SEQUENCE</scope>
</reference>
<protein>
    <submittedName>
        <fullName evidence="1">Uncharacterized protein</fullName>
    </submittedName>
</protein>
<dbReference type="EMBL" id="LAZR01068053">
    <property type="protein sequence ID" value="KKK50378.1"/>
    <property type="molecule type" value="Genomic_DNA"/>
</dbReference>
<accession>A0A0F8W197</accession>
<proteinExistence type="predicted"/>
<comment type="caution">
    <text evidence="1">The sequence shown here is derived from an EMBL/GenBank/DDBJ whole genome shotgun (WGS) entry which is preliminary data.</text>
</comment>
<organism evidence="1">
    <name type="scientific">marine sediment metagenome</name>
    <dbReference type="NCBI Taxonomy" id="412755"/>
    <lineage>
        <taxon>unclassified sequences</taxon>
        <taxon>metagenomes</taxon>
        <taxon>ecological metagenomes</taxon>
    </lineage>
</organism>
<sequence>MELCSREDKMTENVILVDENDNNVFKLENLKIVFKKTVIYFGIWNVDFYKFKKKIKYVHQLQNICFALTGKELTKQ</sequence>